<keyword evidence="3" id="KW-1185">Reference proteome</keyword>
<dbReference type="InterPro" id="IPR039424">
    <property type="entry name" value="SBP_5"/>
</dbReference>
<protein>
    <submittedName>
        <fullName evidence="2">Peptide-binding protein</fullName>
    </submittedName>
</protein>
<comment type="caution">
    <text evidence="2">The sequence shown here is derived from an EMBL/GenBank/DDBJ whole genome shotgun (WGS) entry which is preliminary data.</text>
</comment>
<dbReference type="SUPFAM" id="SSF53850">
    <property type="entry name" value="Periplasmic binding protein-like II"/>
    <property type="match status" value="1"/>
</dbReference>
<feature type="domain" description="Solute-binding protein family 5" evidence="1">
    <location>
        <begin position="93"/>
        <end position="471"/>
    </location>
</feature>
<evidence type="ECO:0000259" key="1">
    <source>
        <dbReference type="Pfam" id="PF00496"/>
    </source>
</evidence>
<dbReference type="RefSeq" id="WP_120045200.1">
    <property type="nucleotide sequence ID" value="NZ_QZFU01000055.1"/>
</dbReference>
<dbReference type="PANTHER" id="PTHR30290">
    <property type="entry name" value="PERIPLASMIC BINDING COMPONENT OF ABC TRANSPORTER"/>
    <property type="match status" value="1"/>
</dbReference>
<dbReference type="PANTHER" id="PTHR30290:SF65">
    <property type="entry name" value="MONOACYL PHOSPHATIDYLINOSITOL TETRAMANNOSIDE-BINDING PROTEIN LPQW-RELATED"/>
    <property type="match status" value="1"/>
</dbReference>
<dbReference type="Gene3D" id="3.10.105.10">
    <property type="entry name" value="Dipeptide-binding Protein, Domain 3"/>
    <property type="match status" value="1"/>
</dbReference>
<dbReference type="EMBL" id="QZFU01000055">
    <property type="protein sequence ID" value="RJO68397.1"/>
    <property type="molecule type" value="Genomic_DNA"/>
</dbReference>
<dbReference type="AlphaFoldDB" id="A0A3A4JJ05"/>
<dbReference type="Pfam" id="PF00496">
    <property type="entry name" value="SBP_bac_5"/>
    <property type="match status" value="1"/>
</dbReference>
<dbReference type="OrthoDB" id="7888869at2"/>
<dbReference type="Gene3D" id="3.40.190.10">
    <property type="entry name" value="Periplasmic binding protein-like II"/>
    <property type="match status" value="1"/>
</dbReference>
<name>A0A3A4JJ05_9NOCA</name>
<accession>A0A3A4JJ05</accession>
<dbReference type="Proteomes" id="UP000266677">
    <property type="component" value="Unassembled WGS sequence"/>
</dbReference>
<evidence type="ECO:0000313" key="2">
    <source>
        <dbReference type="EMBL" id="RJO68397.1"/>
    </source>
</evidence>
<dbReference type="GO" id="GO:1904680">
    <property type="term" value="F:peptide transmembrane transporter activity"/>
    <property type="evidence" value="ECO:0007669"/>
    <property type="project" value="TreeGrafter"/>
</dbReference>
<gene>
    <name evidence="2" type="ORF">D5S18_33875</name>
</gene>
<reference evidence="2 3" key="1">
    <citation type="submission" date="2018-09" db="EMBL/GenBank/DDBJ databases">
        <title>YIM PH21274 draft genome.</title>
        <authorList>
            <person name="Miao C."/>
        </authorList>
    </citation>
    <scope>NUCLEOTIDE SEQUENCE [LARGE SCALE GENOMIC DNA]</scope>
    <source>
        <strain evidence="2 3">YIM PH 21724</strain>
    </source>
</reference>
<dbReference type="InterPro" id="IPR000914">
    <property type="entry name" value="SBP_5_dom"/>
</dbReference>
<dbReference type="Gene3D" id="3.90.76.10">
    <property type="entry name" value="Dipeptide-binding Protein, Domain 1"/>
    <property type="match status" value="1"/>
</dbReference>
<evidence type="ECO:0000313" key="3">
    <source>
        <dbReference type="Proteomes" id="UP000266677"/>
    </source>
</evidence>
<dbReference type="PROSITE" id="PS51257">
    <property type="entry name" value="PROKAR_LIPOPROTEIN"/>
    <property type="match status" value="1"/>
</dbReference>
<proteinExistence type="predicted"/>
<organism evidence="2 3">
    <name type="scientific">Nocardia panacis</name>
    <dbReference type="NCBI Taxonomy" id="2340916"/>
    <lineage>
        <taxon>Bacteria</taxon>
        <taxon>Bacillati</taxon>
        <taxon>Actinomycetota</taxon>
        <taxon>Actinomycetes</taxon>
        <taxon>Mycobacteriales</taxon>
        <taxon>Nocardiaceae</taxon>
        <taxon>Nocardia</taxon>
    </lineage>
</organism>
<dbReference type="GO" id="GO:0015833">
    <property type="term" value="P:peptide transport"/>
    <property type="evidence" value="ECO:0007669"/>
    <property type="project" value="TreeGrafter"/>
</dbReference>
<sequence>MRQPSMGRLIGALSAGTLAAGLLVGCASKSQVPSIGYAVDAAITGYNGGTTLGASSGVPAVFSRVLTGFFYTGPDGQQVADTDVGTAKEVPGESQTIQYRLNPDGVYSDGVKTSCDDLVLTWSARSGRFTKPGDRGPVPQFDAASTAGYSDIERVECQPGSKDATVVFRPDRHYLPWRTLFVAGELMPAHVAARAANVPNVVSALQSGDPAGVQRLADFWNSGWNMAPGNLDQSRFPSSGPYRIESFSEKEGLVLVANEHWWGNKPLTGRIVVFGKSVDIAKKVSENAVGVIDIGADSVPDLKLDGFSAQTVAGRGAEQLILSTGGVFGPVQARRAFAQCAPRQDLFDKLGRVKDAPKTGVGSAPLNSRITQQDSLYYGASTGAAEKYRGGDVAAATAALKAAGTPNITVRVGYAKPDERRARTVAMLAEACKGAGITVIDAGAPDFTPAQLTDGKVDAVLASTASRPGPAGSLSAVAATSALRAGSGLDFGRFGNGRYDAITDQLAADDNSTTTLNLLTEAENLLWAEMPSIPLFATPRTIAFGGGMQNGIAGLTQAGTGWNMDRWVLKR</sequence>